<keyword evidence="2" id="KW-1185">Reference proteome</keyword>
<evidence type="ECO:0000313" key="1">
    <source>
        <dbReference type="EMBL" id="GAA1733657.1"/>
    </source>
</evidence>
<reference evidence="1 2" key="1">
    <citation type="journal article" date="2019" name="Int. J. Syst. Evol. Microbiol.">
        <title>The Global Catalogue of Microorganisms (GCM) 10K type strain sequencing project: providing services to taxonomists for standard genome sequencing and annotation.</title>
        <authorList>
            <consortium name="The Broad Institute Genomics Platform"/>
            <consortium name="The Broad Institute Genome Sequencing Center for Infectious Disease"/>
            <person name="Wu L."/>
            <person name="Ma J."/>
        </authorList>
    </citation>
    <scope>NUCLEOTIDE SEQUENCE [LARGE SCALE GENOMIC DNA]</scope>
    <source>
        <strain evidence="1 2">JCM 13244</strain>
    </source>
</reference>
<gene>
    <name evidence="1" type="ORF">GCM10009680_87440</name>
</gene>
<evidence type="ECO:0000313" key="2">
    <source>
        <dbReference type="Proteomes" id="UP001499947"/>
    </source>
</evidence>
<accession>A0ABN2JNJ3</accession>
<dbReference type="EMBL" id="BAAALR010000177">
    <property type="protein sequence ID" value="GAA1733657.1"/>
    <property type="molecule type" value="Genomic_DNA"/>
</dbReference>
<name>A0ABN2JNJ3_9ACTN</name>
<protein>
    <submittedName>
        <fullName evidence="1">Uncharacterized protein</fullName>
    </submittedName>
</protein>
<sequence length="48" mass="5196">MLRGSRATGAHIWCFSLSGPSRNAVFDEATKLWGGMPGAAKSYGYHDH</sequence>
<dbReference type="Proteomes" id="UP001499947">
    <property type="component" value="Unassembled WGS sequence"/>
</dbReference>
<proteinExistence type="predicted"/>
<organism evidence="1 2">
    <name type="scientific">Streptomyces yatensis</name>
    <dbReference type="NCBI Taxonomy" id="155177"/>
    <lineage>
        <taxon>Bacteria</taxon>
        <taxon>Bacillati</taxon>
        <taxon>Actinomycetota</taxon>
        <taxon>Actinomycetes</taxon>
        <taxon>Kitasatosporales</taxon>
        <taxon>Streptomycetaceae</taxon>
        <taxon>Streptomyces</taxon>
        <taxon>Streptomyces violaceusniger group</taxon>
    </lineage>
</organism>
<comment type="caution">
    <text evidence="1">The sequence shown here is derived from an EMBL/GenBank/DDBJ whole genome shotgun (WGS) entry which is preliminary data.</text>
</comment>